<feature type="non-terminal residue" evidence="2">
    <location>
        <position position="1"/>
    </location>
</feature>
<sequence length="333" mass="36809">PTAELSPAKVCDSALPGNLMSVTELPSARPSYLLQYASHRAAAVTKRSQAQILPPQWGPSVRIIWQHNEEVELRNKHRREREIVRRMIEQYKEKFSKQSLESTATLPITDAAEDTNNLDLNMAALSLGKDLMHHLPSGEMNVHEGTSSLQRPSNTEYNYSPWGRKDVLGEIASHDDNTVKNMTAQFPQPSTSHFCDLAQDVCENILGPLEPKGVKSCPDLLFMPLNHADNTGKGKEEVKENYLKQPVVAYVRPDPSAGTFTLDNTQVKQESEQNSKVPRVVYVRADVLGLEASDLSELCRKTSDGVATTNQAPNYGVATTNQAPNYGVATTNQ</sequence>
<evidence type="ECO:0000313" key="2">
    <source>
        <dbReference type="EMBL" id="JAS52718.1"/>
    </source>
</evidence>
<accession>A0A1B6FRA2</accession>
<organism evidence="2">
    <name type="scientific">Cuerna arida</name>
    <dbReference type="NCBI Taxonomy" id="1464854"/>
    <lineage>
        <taxon>Eukaryota</taxon>
        <taxon>Metazoa</taxon>
        <taxon>Ecdysozoa</taxon>
        <taxon>Arthropoda</taxon>
        <taxon>Hexapoda</taxon>
        <taxon>Insecta</taxon>
        <taxon>Pterygota</taxon>
        <taxon>Neoptera</taxon>
        <taxon>Paraneoptera</taxon>
        <taxon>Hemiptera</taxon>
        <taxon>Auchenorrhyncha</taxon>
        <taxon>Membracoidea</taxon>
        <taxon>Cicadellidae</taxon>
        <taxon>Cicadellinae</taxon>
        <taxon>Proconiini</taxon>
        <taxon>Cuerna</taxon>
    </lineage>
</organism>
<dbReference type="AlphaFoldDB" id="A0A1B6FRA2"/>
<evidence type="ECO:0000256" key="1">
    <source>
        <dbReference type="SAM" id="MobiDB-lite"/>
    </source>
</evidence>
<feature type="non-terminal residue" evidence="2">
    <location>
        <position position="333"/>
    </location>
</feature>
<feature type="region of interest" description="Disordered" evidence="1">
    <location>
        <begin position="306"/>
        <end position="333"/>
    </location>
</feature>
<name>A0A1B6FRA2_9HEMI</name>
<proteinExistence type="predicted"/>
<protein>
    <submittedName>
        <fullName evidence="2">Uncharacterized protein</fullName>
    </submittedName>
</protein>
<reference evidence="2" key="1">
    <citation type="submission" date="2015-11" db="EMBL/GenBank/DDBJ databases">
        <title>De novo transcriptome assembly of four potential Pierce s Disease insect vectors from Arizona vineyards.</title>
        <authorList>
            <person name="Tassone E.E."/>
        </authorList>
    </citation>
    <scope>NUCLEOTIDE SEQUENCE</scope>
</reference>
<dbReference type="EMBL" id="GECZ01017051">
    <property type="protein sequence ID" value="JAS52718.1"/>
    <property type="molecule type" value="Transcribed_RNA"/>
</dbReference>
<gene>
    <name evidence="2" type="ORF">g.44175</name>
</gene>